<name>A0A9D2MXM5_9FIRM</name>
<evidence type="ECO:0000313" key="2">
    <source>
        <dbReference type="EMBL" id="HJB98617.1"/>
    </source>
</evidence>
<feature type="domain" description="Endoribonuclease L-PSP/chorismate mutase-like" evidence="1">
    <location>
        <begin position="6"/>
        <end position="142"/>
    </location>
</feature>
<reference evidence="2" key="1">
    <citation type="journal article" date="2021" name="PeerJ">
        <title>Extensive microbial diversity within the chicken gut microbiome revealed by metagenomics and culture.</title>
        <authorList>
            <person name="Gilroy R."/>
            <person name="Ravi A."/>
            <person name="Getino M."/>
            <person name="Pursley I."/>
            <person name="Horton D.L."/>
            <person name="Alikhan N.F."/>
            <person name="Baker D."/>
            <person name="Gharbi K."/>
            <person name="Hall N."/>
            <person name="Watson M."/>
            <person name="Adriaenssens E.M."/>
            <person name="Foster-Nyarko E."/>
            <person name="Jarju S."/>
            <person name="Secka A."/>
            <person name="Antonio M."/>
            <person name="Oren A."/>
            <person name="Chaudhuri R.R."/>
            <person name="La Ragione R."/>
            <person name="Hildebrand F."/>
            <person name="Pallen M.J."/>
        </authorList>
    </citation>
    <scope>NUCLEOTIDE SEQUENCE</scope>
    <source>
        <strain evidence="2">CHK185-1770</strain>
    </source>
</reference>
<gene>
    <name evidence="2" type="ORF">H9710_08575</name>
</gene>
<dbReference type="PANTHER" id="PTHR43760:SF1">
    <property type="entry name" value="ENDORIBONUCLEASE L-PSP_CHORISMATE MUTASE-LIKE DOMAIN-CONTAINING PROTEIN"/>
    <property type="match status" value="1"/>
</dbReference>
<comment type="caution">
    <text evidence="2">The sequence shown here is derived from an EMBL/GenBank/DDBJ whole genome shotgun (WGS) entry which is preliminary data.</text>
</comment>
<evidence type="ECO:0000259" key="1">
    <source>
        <dbReference type="Pfam" id="PF14588"/>
    </source>
</evidence>
<dbReference type="SUPFAM" id="SSF55298">
    <property type="entry name" value="YjgF-like"/>
    <property type="match status" value="1"/>
</dbReference>
<evidence type="ECO:0000313" key="3">
    <source>
        <dbReference type="Proteomes" id="UP000826793"/>
    </source>
</evidence>
<dbReference type="InterPro" id="IPR035959">
    <property type="entry name" value="RutC-like_sf"/>
</dbReference>
<dbReference type="EMBL" id="DWXG01000071">
    <property type="protein sequence ID" value="HJB98617.1"/>
    <property type="molecule type" value="Genomic_DNA"/>
</dbReference>
<dbReference type="AlphaFoldDB" id="A0A9D2MXM5"/>
<dbReference type="Pfam" id="PF14588">
    <property type="entry name" value="YjgF_endoribonc"/>
    <property type="match status" value="1"/>
</dbReference>
<dbReference type="Gene3D" id="3.30.1330.40">
    <property type="entry name" value="RutC-like"/>
    <property type="match status" value="1"/>
</dbReference>
<accession>A0A9D2MXM5</accession>
<dbReference type="CDD" id="cd02199">
    <property type="entry name" value="YjgF_YER057c_UK114_like_1"/>
    <property type="match status" value="1"/>
</dbReference>
<dbReference type="InterPro" id="IPR013813">
    <property type="entry name" value="Endoribo_LPSP/chorism_mut-like"/>
</dbReference>
<protein>
    <submittedName>
        <fullName evidence="2">RidA family protein</fullName>
    </submittedName>
</protein>
<reference evidence="2" key="2">
    <citation type="submission" date="2021-04" db="EMBL/GenBank/DDBJ databases">
        <authorList>
            <person name="Gilroy R."/>
        </authorList>
    </citation>
    <scope>NUCLEOTIDE SEQUENCE</scope>
    <source>
        <strain evidence="2">CHK185-1770</strain>
    </source>
</reference>
<dbReference type="PANTHER" id="PTHR43760">
    <property type="entry name" value="ENDORIBONUCLEASE-RELATED"/>
    <property type="match status" value="1"/>
</dbReference>
<dbReference type="Proteomes" id="UP000826793">
    <property type="component" value="Unassembled WGS sequence"/>
</dbReference>
<sequence>MSKVEEKLQELGLTLPEPPAKGGAYAPVKQFGKGLYYVSGCGPSTDGSAITGKLGEDVTVEQGYAYAQGCMLNVLAVLKREIGDLDKVKNAVKVTCFVASTPDFYAQPQVANGGTELLMKVFGEEIGTPSRSAIGMSVLPGNMPVETEALFEVE</sequence>
<organism evidence="2 3">
    <name type="scientific">Candidatus Acutalibacter pullicola</name>
    <dbReference type="NCBI Taxonomy" id="2838417"/>
    <lineage>
        <taxon>Bacteria</taxon>
        <taxon>Bacillati</taxon>
        <taxon>Bacillota</taxon>
        <taxon>Clostridia</taxon>
        <taxon>Eubacteriales</taxon>
        <taxon>Acutalibacteraceae</taxon>
        <taxon>Acutalibacter</taxon>
    </lineage>
</organism>
<proteinExistence type="predicted"/>